<proteinExistence type="inferred from homology"/>
<keyword evidence="5 7" id="KW-1133">Transmembrane helix</keyword>
<dbReference type="InterPro" id="IPR010656">
    <property type="entry name" value="DctM"/>
</dbReference>
<reference evidence="10" key="1">
    <citation type="journal article" date="2019" name="Int. J. Syst. Evol. Microbiol.">
        <title>The Global Catalogue of Microorganisms (GCM) 10K type strain sequencing project: providing services to taxonomists for standard genome sequencing and annotation.</title>
        <authorList>
            <consortium name="The Broad Institute Genomics Platform"/>
            <consortium name="The Broad Institute Genome Sequencing Center for Infectious Disease"/>
            <person name="Wu L."/>
            <person name="Ma J."/>
        </authorList>
    </citation>
    <scope>NUCLEOTIDE SEQUENCE [LARGE SCALE GENOMIC DNA]</scope>
    <source>
        <strain evidence="10">JCM 17190</strain>
    </source>
</reference>
<keyword evidence="4 7" id="KW-0812">Transmembrane</keyword>
<dbReference type="RefSeq" id="WP_344847593.1">
    <property type="nucleotide sequence ID" value="NZ_BAABDF010000007.1"/>
</dbReference>
<feature type="transmembrane region" description="Helical" evidence="7">
    <location>
        <begin position="21"/>
        <end position="47"/>
    </location>
</feature>
<keyword evidence="3 7" id="KW-0997">Cell inner membrane</keyword>
<feature type="transmembrane region" description="Helical" evidence="7">
    <location>
        <begin position="325"/>
        <end position="342"/>
    </location>
</feature>
<evidence type="ECO:0000256" key="2">
    <source>
        <dbReference type="ARBA" id="ARBA00022475"/>
    </source>
</evidence>
<dbReference type="Proteomes" id="UP001399917">
    <property type="component" value="Unassembled WGS sequence"/>
</dbReference>
<sequence>MLDIAALIGPGHELAVLFGTFSFLLLIGTPVAFCLGVSSFATIAYIGLPPVVVFQRLNSGVSIFALMAIPFFIFAGELMVRGDIARRLVALAGALVGHFRGGLGQVNIMASVLFGGISGSAAADASAIGGLMVPQMKERGYDADYAVNITVVSSIIALMLPPSHNLIIYSISAGGKISIADLFTAGIIPGIVLALSLMVAAWIVAKRRGYPLEAFPGGRAIIAMLIAATPGLILVAIIFGGVRSGVFTASESSCIAVVYALLITFFVYRSLSFSEFVLAVKGAVRTTAMVLLVIGCAGAFGWLLAYLRVPAQLVAFMQTISDNPIVILLMINVILLFLGTFMDMSPLIVITTPIFLPVAIAFGIDPVQFGIIMVLNLGIGLCTPPVGAVLFVGCAVGKIPVWTAIRTIWPFYFAAVFTLMLVTYIPALSLWLPAAFR</sequence>
<feature type="transmembrane region" description="Helical" evidence="7">
    <location>
        <begin position="408"/>
        <end position="432"/>
    </location>
</feature>
<keyword evidence="7" id="KW-0813">Transport</keyword>
<feature type="transmembrane region" description="Helical" evidence="7">
    <location>
        <begin position="246"/>
        <end position="268"/>
    </location>
</feature>
<dbReference type="PANTHER" id="PTHR33362:SF2">
    <property type="entry name" value="TRAP TRANSPORTER LARGE PERMEASE PROTEIN"/>
    <property type="match status" value="1"/>
</dbReference>
<name>A0ABP7KEF7_9RHOB</name>
<evidence type="ECO:0000256" key="3">
    <source>
        <dbReference type="ARBA" id="ARBA00022519"/>
    </source>
</evidence>
<keyword evidence="10" id="KW-1185">Reference proteome</keyword>
<dbReference type="Pfam" id="PF06808">
    <property type="entry name" value="DctM"/>
    <property type="match status" value="1"/>
</dbReference>
<evidence type="ECO:0000256" key="7">
    <source>
        <dbReference type="RuleBase" id="RU369079"/>
    </source>
</evidence>
<evidence type="ECO:0000256" key="4">
    <source>
        <dbReference type="ARBA" id="ARBA00022692"/>
    </source>
</evidence>
<comment type="similarity">
    <text evidence="7">Belongs to the TRAP transporter large permease family.</text>
</comment>
<comment type="subcellular location">
    <subcellularLocation>
        <location evidence="1 7">Cell inner membrane</location>
        <topology evidence="1 7">Multi-pass membrane protein</topology>
    </subcellularLocation>
</comment>
<comment type="caution">
    <text evidence="9">The sequence shown here is derived from an EMBL/GenBank/DDBJ whole genome shotgun (WGS) entry which is preliminary data.</text>
</comment>
<keyword evidence="6 7" id="KW-0472">Membrane</keyword>
<dbReference type="PIRSF" id="PIRSF006066">
    <property type="entry name" value="HI0050"/>
    <property type="match status" value="1"/>
</dbReference>
<feature type="transmembrane region" description="Helical" evidence="7">
    <location>
        <begin position="59"/>
        <end position="76"/>
    </location>
</feature>
<accession>A0ABP7KEF7</accession>
<comment type="function">
    <text evidence="7">Part of the tripartite ATP-independent periplasmic (TRAP) transport system.</text>
</comment>
<evidence type="ECO:0000259" key="8">
    <source>
        <dbReference type="Pfam" id="PF06808"/>
    </source>
</evidence>
<feature type="transmembrane region" description="Helical" evidence="7">
    <location>
        <begin position="112"/>
        <end position="133"/>
    </location>
</feature>
<comment type="subunit">
    <text evidence="7">The complex comprises the extracytoplasmic solute receptor protein and the two transmembrane proteins.</text>
</comment>
<evidence type="ECO:0000256" key="5">
    <source>
        <dbReference type="ARBA" id="ARBA00022989"/>
    </source>
</evidence>
<evidence type="ECO:0000256" key="6">
    <source>
        <dbReference type="ARBA" id="ARBA00023136"/>
    </source>
</evidence>
<keyword evidence="2" id="KW-1003">Cell membrane</keyword>
<evidence type="ECO:0000313" key="9">
    <source>
        <dbReference type="EMBL" id="GAA3874196.1"/>
    </source>
</evidence>
<protein>
    <recommendedName>
        <fullName evidence="7">TRAP transporter large permease protein</fullName>
    </recommendedName>
</protein>
<feature type="transmembrane region" description="Helical" evidence="7">
    <location>
        <begin position="182"/>
        <end position="205"/>
    </location>
</feature>
<evidence type="ECO:0000256" key="1">
    <source>
        <dbReference type="ARBA" id="ARBA00004429"/>
    </source>
</evidence>
<evidence type="ECO:0000313" key="10">
    <source>
        <dbReference type="Proteomes" id="UP001399917"/>
    </source>
</evidence>
<feature type="transmembrane region" description="Helical" evidence="7">
    <location>
        <begin position="88"/>
        <end position="106"/>
    </location>
</feature>
<dbReference type="PANTHER" id="PTHR33362">
    <property type="entry name" value="SIALIC ACID TRAP TRANSPORTER PERMEASE PROTEIN SIAT-RELATED"/>
    <property type="match status" value="1"/>
</dbReference>
<feature type="domain" description="TRAP C4-dicarboxylate transport system permease DctM subunit" evidence="8">
    <location>
        <begin position="19"/>
        <end position="428"/>
    </location>
</feature>
<dbReference type="NCBIfam" id="TIGR00786">
    <property type="entry name" value="dctM"/>
    <property type="match status" value="1"/>
</dbReference>
<feature type="transmembrane region" description="Helical" evidence="7">
    <location>
        <begin position="145"/>
        <end position="162"/>
    </location>
</feature>
<dbReference type="InterPro" id="IPR004681">
    <property type="entry name" value="TRAP_DctM"/>
</dbReference>
<organism evidence="9 10">
    <name type="scientific">Celeribacter arenosi</name>
    <dbReference type="NCBI Taxonomy" id="792649"/>
    <lineage>
        <taxon>Bacteria</taxon>
        <taxon>Pseudomonadati</taxon>
        <taxon>Pseudomonadota</taxon>
        <taxon>Alphaproteobacteria</taxon>
        <taxon>Rhodobacterales</taxon>
        <taxon>Roseobacteraceae</taxon>
        <taxon>Celeribacter</taxon>
    </lineage>
</organism>
<gene>
    <name evidence="9" type="ORF">GCM10022404_25120</name>
</gene>
<feature type="transmembrane region" description="Helical" evidence="7">
    <location>
        <begin position="370"/>
        <end position="396"/>
    </location>
</feature>
<feature type="transmembrane region" description="Helical" evidence="7">
    <location>
        <begin position="217"/>
        <end position="240"/>
    </location>
</feature>
<feature type="transmembrane region" description="Helical" evidence="7">
    <location>
        <begin position="347"/>
        <end position="364"/>
    </location>
</feature>
<feature type="transmembrane region" description="Helical" evidence="7">
    <location>
        <begin position="288"/>
        <end position="305"/>
    </location>
</feature>
<dbReference type="EMBL" id="BAABDF010000007">
    <property type="protein sequence ID" value="GAA3874196.1"/>
    <property type="molecule type" value="Genomic_DNA"/>
</dbReference>